<dbReference type="EMBL" id="KK198757">
    <property type="protein sequence ID" value="KCW73077.1"/>
    <property type="molecule type" value="Genomic_DNA"/>
</dbReference>
<gene>
    <name evidence="1" type="ORF">EUGRSUZ_E01518</name>
</gene>
<organism evidence="1">
    <name type="scientific">Eucalyptus grandis</name>
    <name type="common">Flooded gum</name>
    <dbReference type="NCBI Taxonomy" id="71139"/>
    <lineage>
        <taxon>Eukaryota</taxon>
        <taxon>Viridiplantae</taxon>
        <taxon>Streptophyta</taxon>
        <taxon>Embryophyta</taxon>
        <taxon>Tracheophyta</taxon>
        <taxon>Spermatophyta</taxon>
        <taxon>Magnoliopsida</taxon>
        <taxon>eudicotyledons</taxon>
        <taxon>Gunneridae</taxon>
        <taxon>Pentapetalae</taxon>
        <taxon>rosids</taxon>
        <taxon>malvids</taxon>
        <taxon>Myrtales</taxon>
        <taxon>Myrtaceae</taxon>
        <taxon>Myrtoideae</taxon>
        <taxon>Eucalypteae</taxon>
        <taxon>Eucalyptus</taxon>
    </lineage>
</organism>
<evidence type="ECO:0000313" key="1">
    <source>
        <dbReference type="EMBL" id="KCW73077.1"/>
    </source>
</evidence>
<reference evidence="1" key="1">
    <citation type="submission" date="2013-07" db="EMBL/GenBank/DDBJ databases">
        <title>The genome of Eucalyptus grandis.</title>
        <authorList>
            <person name="Schmutz J."/>
            <person name="Hayes R."/>
            <person name="Myburg A."/>
            <person name="Tuskan G."/>
            <person name="Grattapaglia D."/>
            <person name="Rokhsar D.S."/>
        </authorList>
    </citation>
    <scope>NUCLEOTIDE SEQUENCE</scope>
    <source>
        <tissue evidence="1">Leaf extractions</tissue>
    </source>
</reference>
<proteinExistence type="predicted"/>
<dbReference type="AlphaFoldDB" id="A0A059C3Z3"/>
<sequence>MIHLMKEFNMIESIATPTTTHPTMRNVRLMNGFPLSLCDVRERMPKSTMRTIAIVMKVICLFKSKSLAP</sequence>
<accession>A0A059C3Z3</accession>
<dbReference type="Gramene" id="KCW73077">
    <property type="protein sequence ID" value="KCW73077"/>
    <property type="gene ID" value="EUGRSUZ_E01518"/>
</dbReference>
<name>A0A059C3Z3_EUCGR</name>
<dbReference type="InParanoid" id="A0A059C3Z3"/>
<protein>
    <submittedName>
        <fullName evidence="1">Uncharacterized protein</fullName>
    </submittedName>
</protein>